<evidence type="ECO:0000313" key="3">
    <source>
        <dbReference type="Proteomes" id="UP000504609"/>
    </source>
</evidence>
<dbReference type="Pfam" id="PF02893">
    <property type="entry name" value="GRAM"/>
    <property type="match status" value="1"/>
</dbReference>
<dbReference type="Gene3D" id="2.30.29.30">
    <property type="entry name" value="Pleckstrin-homology domain (PH domain)/Phosphotyrosine-binding domain (PTB)"/>
    <property type="match status" value="1"/>
</dbReference>
<evidence type="ECO:0000256" key="1">
    <source>
        <dbReference type="ARBA" id="ARBA00009414"/>
    </source>
</evidence>
<comment type="similarity">
    <text evidence="1">Belongs to the GEM family.</text>
</comment>
<dbReference type="InterPro" id="IPR008808">
    <property type="entry name" value="Powdery_mildew-R_dom"/>
</dbReference>
<proteinExistence type="inferred from homology"/>
<reference evidence="4" key="1">
    <citation type="submission" date="2025-08" db="UniProtKB">
        <authorList>
            <consortium name="RefSeq"/>
        </authorList>
    </citation>
    <scope>IDENTIFICATION</scope>
    <source>
        <tissue evidence="4">Young leaves</tissue>
    </source>
</reference>
<dbReference type="InterPro" id="IPR011993">
    <property type="entry name" value="PH-like_dom_sf"/>
</dbReference>
<dbReference type="SMART" id="SM00568">
    <property type="entry name" value="GRAM"/>
    <property type="match status" value="1"/>
</dbReference>
<gene>
    <name evidence="4" type="primary">LOC111453073</name>
</gene>
<dbReference type="AlphaFoldDB" id="A0A6J1GD24"/>
<evidence type="ECO:0000313" key="4">
    <source>
        <dbReference type="RefSeq" id="XP_022949782.1"/>
    </source>
</evidence>
<dbReference type="GeneID" id="111453073"/>
<dbReference type="InterPro" id="IPR004182">
    <property type="entry name" value="GRAM"/>
</dbReference>
<dbReference type="InterPro" id="IPR037848">
    <property type="entry name" value="GEM-like"/>
</dbReference>
<dbReference type="Pfam" id="PF05659">
    <property type="entry name" value="RPW8"/>
    <property type="match status" value="1"/>
</dbReference>
<sequence>MAEGLVSGAVLGALFGEVLKGILDLAEKSIHFKPVVEEMRGQLEFLRLVIQQLDDEHSGFLDSAENTRSLRGVIEKGKKLIGKCEGVDQSILNYHKAPFYTKKLRQLDAEFGRASQNLLLQLNLQQLRRISMNGNGSDSSKLLLQKTMEKVMSFGCCCSVFGDLPNQIKLPFLFYHNKRLKGKAGPNLGDAMLGWVVEHIKDNINQEAGKSSGEDDKGLHRRVEEAIERLGDGRFEKIFHRTFETVANEKLQNWFRCDLETEVGPLRGVLFVSTVKLAFCTNIHTPHPNLYLKVIIPFQLLKGVGRNPCDQQYIHFISVDNQKFQFINFRNYEDANKCAQQIPITLPTCTRCRLQ</sequence>
<feature type="domain" description="GRAM" evidence="2">
    <location>
        <begin position="237"/>
        <end position="308"/>
    </location>
</feature>
<accession>A0A6J1GD24</accession>
<evidence type="ECO:0000259" key="2">
    <source>
        <dbReference type="SMART" id="SM00568"/>
    </source>
</evidence>
<organism evidence="3 4">
    <name type="scientific">Cucurbita moschata</name>
    <name type="common">Winter crookneck squash</name>
    <name type="synonym">Cucurbita pepo var. moschata</name>
    <dbReference type="NCBI Taxonomy" id="3662"/>
    <lineage>
        <taxon>Eukaryota</taxon>
        <taxon>Viridiplantae</taxon>
        <taxon>Streptophyta</taxon>
        <taxon>Embryophyta</taxon>
        <taxon>Tracheophyta</taxon>
        <taxon>Spermatophyta</taxon>
        <taxon>Magnoliopsida</taxon>
        <taxon>eudicotyledons</taxon>
        <taxon>Gunneridae</taxon>
        <taxon>Pentapetalae</taxon>
        <taxon>rosids</taxon>
        <taxon>fabids</taxon>
        <taxon>Cucurbitales</taxon>
        <taxon>Cucurbitaceae</taxon>
        <taxon>Cucurbiteae</taxon>
        <taxon>Cucurbita</taxon>
    </lineage>
</organism>
<protein>
    <submittedName>
        <fullName evidence="4">Uncharacterized protein LOC111453073 isoform X1</fullName>
    </submittedName>
</protein>
<name>A0A6J1GD24_CUCMO</name>
<dbReference type="KEGG" id="cmos:111453073"/>
<dbReference type="Proteomes" id="UP000504609">
    <property type="component" value="Unplaced"/>
</dbReference>
<dbReference type="RefSeq" id="XP_022949782.1">
    <property type="nucleotide sequence ID" value="XM_023094014.1"/>
</dbReference>
<keyword evidence="3" id="KW-1185">Reference proteome</keyword>
<dbReference type="PANTHER" id="PTHR31969">
    <property type="entry name" value="GEM-LIKE PROTEIN 2"/>
    <property type="match status" value="1"/>
</dbReference>